<dbReference type="EMBL" id="DMND01000067">
    <property type="protein sequence ID" value="HAN26945.1"/>
    <property type="molecule type" value="Genomic_DNA"/>
</dbReference>
<protein>
    <recommendedName>
        <fullName evidence="3">DUF2894 domain-containing protein</fullName>
    </recommendedName>
</protein>
<sequence length="158" mass="16998">MNTERPASGLRARPGREALRALPGLLERGVQALSPPSPRLALEARLQGQEFAAFGGAEGVAAAEPQADGLVAARRYREQHASQVIDQLLLEFRAALPEAPGPLNPETLVIRAVARLQAVSPEYVERLMRHAEMLCSLQGATRPAAPARAARRRKSVKA</sequence>
<name>A0A3C1KJY6_9GAMM</name>
<dbReference type="Pfam" id="PF11445">
    <property type="entry name" value="DUF2894"/>
    <property type="match status" value="1"/>
</dbReference>
<dbReference type="STRING" id="1121937.GCA_000423125_00092"/>
<dbReference type="AlphaFoldDB" id="A0A3C1KJY6"/>
<evidence type="ECO:0008006" key="3">
    <source>
        <dbReference type="Google" id="ProtNLM"/>
    </source>
</evidence>
<organism evidence="1 2">
    <name type="scientific">Haliea salexigens</name>
    <dbReference type="NCBI Taxonomy" id="287487"/>
    <lineage>
        <taxon>Bacteria</taxon>
        <taxon>Pseudomonadati</taxon>
        <taxon>Pseudomonadota</taxon>
        <taxon>Gammaproteobacteria</taxon>
        <taxon>Cellvibrionales</taxon>
        <taxon>Halieaceae</taxon>
        <taxon>Haliea</taxon>
    </lineage>
</organism>
<gene>
    <name evidence="1" type="ORF">DCP75_04350</name>
</gene>
<accession>A0A3C1KJY6</accession>
<evidence type="ECO:0000313" key="2">
    <source>
        <dbReference type="Proteomes" id="UP000259273"/>
    </source>
</evidence>
<comment type="caution">
    <text evidence="1">The sequence shown here is derived from an EMBL/GenBank/DDBJ whole genome shotgun (WGS) entry which is preliminary data.</text>
</comment>
<reference evidence="1 2" key="1">
    <citation type="journal article" date="2018" name="Nat. Biotechnol.">
        <title>A standardized bacterial taxonomy based on genome phylogeny substantially revises the tree of life.</title>
        <authorList>
            <person name="Parks D.H."/>
            <person name="Chuvochina M."/>
            <person name="Waite D.W."/>
            <person name="Rinke C."/>
            <person name="Skarshewski A."/>
            <person name="Chaumeil P.A."/>
            <person name="Hugenholtz P."/>
        </authorList>
    </citation>
    <scope>NUCLEOTIDE SEQUENCE [LARGE SCALE GENOMIC DNA]</scope>
    <source>
        <strain evidence="1">UBA9158</strain>
    </source>
</reference>
<evidence type="ECO:0000313" key="1">
    <source>
        <dbReference type="EMBL" id="HAN26945.1"/>
    </source>
</evidence>
<dbReference type="InterPro" id="IPR021549">
    <property type="entry name" value="DUF2894"/>
</dbReference>
<proteinExistence type="predicted"/>
<dbReference type="Proteomes" id="UP000259273">
    <property type="component" value="Unassembled WGS sequence"/>
</dbReference>